<dbReference type="GO" id="GO:0005789">
    <property type="term" value="C:endoplasmic reticulum membrane"/>
    <property type="evidence" value="ECO:0007669"/>
    <property type="project" value="InterPro"/>
</dbReference>
<sequence length="593" mass="66443">MKGWFDAFRTNGGPTLYSYSNRTPVTGDPITITLYVVFFTIFAAFLVIFPGVRKERFTTFVSVTLSLFVGTVILVCNFGCGWHVGKATILSSYKAFSPMKLESELGVNIGLNSANVTLTAMPKYNESDQIDFNERFHWTKADDIKRDYRRALQKGLPYPILTVAEYFTLDSEGFCWGRRYREAGYYGCILLWASFATWLLMNILLCVVPRYGAYAMIWTGSLMLLTNFVYFKLLPPRPLIIPFEGALLTLHLGWCFWLVLIAGSICAGVGATIAIIDWIIPHKFSTILEVDYGTPYDRHTIIEDQKDTRQKFKFNIPKLEEPLQEVGSRILRRLSTRLSRRGTGNAELEAELSRRADLQRYSSRLGVDNAAFYPTPPPLPLEATLSNTGKSSKAVSFRSESRERPPIEVRTSSTFQPDDSDHSESDVKERVEVVRVPSIHLRVPDHLEMMPSISLPKPALKNTTSTASRVSHSQVAMGGDDLSRPSSRKDSEHSNSSSSSSTLGLAAILTDEDSYRIHPMPDDASNNVLREWFATARDMVRGYQWTLPGYYIESYGGTDATNCSSPAALVEDAVETCSAACFLHDNWMALADD</sequence>
<dbReference type="EMBL" id="CAJPEV010003819">
    <property type="protein sequence ID" value="CAG0900599.1"/>
    <property type="molecule type" value="Genomic_DNA"/>
</dbReference>
<evidence type="ECO:0000256" key="7">
    <source>
        <dbReference type="SAM" id="MobiDB-lite"/>
    </source>
</evidence>
<feature type="transmembrane region" description="Helical" evidence="8">
    <location>
        <begin position="59"/>
        <end position="84"/>
    </location>
</feature>
<organism evidence="9">
    <name type="scientific">Darwinula stevensoni</name>
    <dbReference type="NCBI Taxonomy" id="69355"/>
    <lineage>
        <taxon>Eukaryota</taxon>
        <taxon>Metazoa</taxon>
        <taxon>Ecdysozoa</taxon>
        <taxon>Arthropoda</taxon>
        <taxon>Crustacea</taxon>
        <taxon>Oligostraca</taxon>
        <taxon>Ostracoda</taxon>
        <taxon>Podocopa</taxon>
        <taxon>Podocopida</taxon>
        <taxon>Darwinulocopina</taxon>
        <taxon>Darwinuloidea</taxon>
        <taxon>Darwinulidae</taxon>
        <taxon>Darwinula</taxon>
    </lineage>
</organism>
<feature type="transmembrane region" description="Helical" evidence="8">
    <location>
        <begin position="251"/>
        <end position="276"/>
    </location>
</feature>
<feature type="transmembrane region" description="Helical" evidence="8">
    <location>
        <begin position="183"/>
        <end position="204"/>
    </location>
</feature>
<evidence type="ECO:0000256" key="5">
    <source>
        <dbReference type="ARBA" id="ARBA00023136"/>
    </source>
</evidence>
<keyword evidence="6" id="KW-0325">Glycoprotein</keyword>
<accession>A0A7R9FR99</accession>
<dbReference type="PANTHER" id="PTHR31158">
    <property type="entry name" value="DUAL OXIDASE 2"/>
    <property type="match status" value="1"/>
</dbReference>
<dbReference type="AlphaFoldDB" id="A0A7R9FR99"/>
<evidence type="ECO:0000256" key="1">
    <source>
        <dbReference type="ARBA" id="ARBA00004141"/>
    </source>
</evidence>
<evidence type="ECO:0000256" key="2">
    <source>
        <dbReference type="ARBA" id="ARBA00009816"/>
    </source>
</evidence>
<evidence type="ECO:0000256" key="4">
    <source>
        <dbReference type="ARBA" id="ARBA00022989"/>
    </source>
</evidence>
<feature type="compositionally biased region" description="Basic and acidic residues" evidence="7">
    <location>
        <begin position="419"/>
        <end position="431"/>
    </location>
</feature>
<keyword evidence="3 8" id="KW-0812">Transmembrane</keyword>
<keyword evidence="4 8" id="KW-1133">Transmembrane helix</keyword>
<evidence type="ECO:0000256" key="3">
    <source>
        <dbReference type="ARBA" id="ARBA00022692"/>
    </source>
</evidence>
<dbReference type="InterPro" id="IPR018469">
    <property type="entry name" value="Dual_oxidase_maturation_fac"/>
</dbReference>
<keyword evidence="5 8" id="KW-0472">Membrane</keyword>
<evidence type="ECO:0000313" key="9">
    <source>
        <dbReference type="EMBL" id="CAD7251775.1"/>
    </source>
</evidence>
<feature type="region of interest" description="Disordered" evidence="7">
    <location>
        <begin position="377"/>
        <end position="431"/>
    </location>
</feature>
<evidence type="ECO:0000256" key="8">
    <source>
        <dbReference type="SAM" id="Phobius"/>
    </source>
</evidence>
<dbReference type="OrthoDB" id="10042652at2759"/>
<dbReference type="EMBL" id="LR903336">
    <property type="protein sequence ID" value="CAD7251775.1"/>
    <property type="molecule type" value="Genomic_DNA"/>
</dbReference>
<reference evidence="9" key="1">
    <citation type="submission" date="2020-11" db="EMBL/GenBank/DDBJ databases">
        <authorList>
            <person name="Tran Van P."/>
        </authorList>
    </citation>
    <scope>NUCLEOTIDE SEQUENCE</scope>
</reference>
<dbReference type="GO" id="GO:0015031">
    <property type="term" value="P:protein transport"/>
    <property type="evidence" value="ECO:0007669"/>
    <property type="project" value="InterPro"/>
</dbReference>
<comment type="subcellular location">
    <subcellularLocation>
        <location evidence="1">Membrane</location>
        <topology evidence="1">Multi-pass membrane protein</topology>
    </subcellularLocation>
</comment>
<keyword evidence="10" id="KW-1185">Reference proteome</keyword>
<feature type="transmembrane region" description="Helical" evidence="8">
    <location>
        <begin position="211"/>
        <end position="231"/>
    </location>
</feature>
<name>A0A7R9FR99_9CRUS</name>
<dbReference type="Proteomes" id="UP000677054">
    <property type="component" value="Unassembled WGS sequence"/>
</dbReference>
<protein>
    <recommendedName>
        <fullName evidence="11">Dual oxidase maturation factor 1</fullName>
    </recommendedName>
</protein>
<feature type="transmembrane region" description="Helical" evidence="8">
    <location>
        <begin position="32"/>
        <end position="52"/>
    </location>
</feature>
<proteinExistence type="inferred from homology"/>
<evidence type="ECO:0000256" key="6">
    <source>
        <dbReference type="ARBA" id="ARBA00023180"/>
    </source>
</evidence>
<comment type="similarity">
    <text evidence="2">Belongs to the DUOXA family.</text>
</comment>
<feature type="compositionally biased region" description="Basic and acidic residues" evidence="7">
    <location>
        <begin position="481"/>
        <end position="493"/>
    </location>
</feature>
<dbReference type="Pfam" id="PF10204">
    <property type="entry name" value="DuoxA"/>
    <property type="match status" value="1"/>
</dbReference>
<feature type="region of interest" description="Disordered" evidence="7">
    <location>
        <begin position="453"/>
        <end position="503"/>
    </location>
</feature>
<feature type="compositionally biased region" description="Polar residues" evidence="7">
    <location>
        <begin position="461"/>
        <end position="474"/>
    </location>
</feature>
<dbReference type="PANTHER" id="PTHR31158:SF10">
    <property type="entry name" value="LD27791P"/>
    <property type="match status" value="1"/>
</dbReference>
<evidence type="ECO:0000313" key="10">
    <source>
        <dbReference type="Proteomes" id="UP000677054"/>
    </source>
</evidence>
<feature type="compositionally biased region" description="Polar residues" evidence="7">
    <location>
        <begin position="384"/>
        <end position="394"/>
    </location>
</feature>
<gene>
    <name evidence="9" type="ORF">DSTB1V02_LOCUS11537</name>
</gene>
<evidence type="ECO:0008006" key="11">
    <source>
        <dbReference type="Google" id="ProtNLM"/>
    </source>
</evidence>